<dbReference type="PANTHER" id="PTHR47504:SF5">
    <property type="entry name" value="RIGHT ORIGIN-BINDING PROTEIN"/>
    <property type="match status" value="1"/>
</dbReference>
<accession>Q897T7</accession>
<dbReference type="EMBL" id="AE015927">
    <property type="protein sequence ID" value="AAO35249.1"/>
    <property type="molecule type" value="Genomic_DNA"/>
</dbReference>
<dbReference type="InterPro" id="IPR018060">
    <property type="entry name" value="HTH_AraC"/>
</dbReference>
<dbReference type="GO" id="GO:0003700">
    <property type="term" value="F:DNA-binding transcription factor activity"/>
    <property type="evidence" value="ECO:0007669"/>
    <property type="project" value="InterPro"/>
</dbReference>
<dbReference type="SMART" id="SM00871">
    <property type="entry name" value="AraC_E_bind"/>
    <property type="match status" value="1"/>
</dbReference>
<reference evidence="5 6" key="1">
    <citation type="journal article" date="2003" name="Proc. Natl. Acad. Sci. U.S.A.">
        <title>The genome sequence of Clostridium tetani, the causative agent of tetanus disease.</title>
        <authorList>
            <person name="Brueggemann H."/>
            <person name="Baumer S."/>
            <person name="Fricke W.F."/>
            <person name="Wiezer A."/>
            <person name="Liesegang H."/>
            <person name="Decker I."/>
            <person name="Herzberg C."/>
            <person name="Martinez-Arias R."/>
            <person name="Merkl R."/>
            <person name="Henne A."/>
            <person name="Gottschalk G."/>
        </authorList>
    </citation>
    <scope>NUCLEOTIDE SEQUENCE [LARGE SCALE GENOMIC DNA]</scope>
    <source>
        <strain evidence="6">Massachusetts / E88</strain>
    </source>
</reference>
<dbReference type="PRINTS" id="PR00032">
    <property type="entry name" value="HTHARAC"/>
</dbReference>
<dbReference type="InterPro" id="IPR010499">
    <property type="entry name" value="AraC_E-bd"/>
</dbReference>
<name>Q897T7_CLOTE</name>
<keyword evidence="2" id="KW-0238">DNA-binding</keyword>
<dbReference type="InterPro" id="IPR011256">
    <property type="entry name" value="Reg_factor_effector_dom_sf"/>
</dbReference>
<dbReference type="KEGG" id="ctc:CTC_00639"/>
<evidence type="ECO:0000256" key="1">
    <source>
        <dbReference type="ARBA" id="ARBA00023015"/>
    </source>
</evidence>
<dbReference type="SUPFAM" id="SSF46689">
    <property type="entry name" value="Homeodomain-like"/>
    <property type="match status" value="2"/>
</dbReference>
<dbReference type="Gene3D" id="3.20.80.10">
    <property type="entry name" value="Regulatory factor, effector binding domain"/>
    <property type="match status" value="1"/>
</dbReference>
<keyword evidence="1" id="KW-0805">Transcription regulation</keyword>
<dbReference type="PROSITE" id="PS01124">
    <property type="entry name" value="HTH_ARAC_FAMILY_2"/>
    <property type="match status" value="1"/>
</dbReference>
<keyword evidence="3" id="KW-0804">Transcription</keyword>
<proteinExistence type="predicted"/>
<sequence>MSNSNLMYRLLIIFQTRQNITQKVGNNRLKKDKIYVQTGVMIMEWIEGIDEVINYIEENITEEITIKNIAKKTFMSPFYFQKGFAMLCGFTVGEYIRQRRLTLAGSELVSTDEKIIDIALKYGYASPDSFTKAFTRFHGVTPTAVRKDGAMIKSFAPLKIKFLLEGGYIMDYKIVKKDSFTIIGVSKVFKYDSAATEIPQFWTEHYQTGKEKFVCGMYGVCIDESMGSDEFEYLIADNYNPSIEIPNGFVTKIIPKHTWAVFACKGAMPKSLQDGNRKIFSEWLPNCKDYEIAAGYYIEMYTNVADYPQGIQDENYYSEIWIPVKKK</sequence>
<organism evidence="5 6">
    <name type="scientific">Clostridium tetani (strain Massachusetts / E88)</name>
    <dbReference type="NCBI Taxonomy" id="212717"/>
    <lineage>
        <taxon>Bacteria</taxon>
        <taxon>Bacillati</taxon>
        <taxon>Bacillota</taxon>
        <taxon>Clostridia</taxon>
        <taxon>Eubacteriales</taxon>
        <taxon>Clostridiaceae</taxon>
        <taxon>Clostridium</taxon>
    </lineage>
</organism>
<dbReference type="Gene3D" id="1.10.10.60">
    <property type="entry name" value="Homeodomain-like"/>
    <property type="match status" value="2"/>
</dbReference>
<dbReference type="HOGENOM" id="CLU_000445_81_1_9"/>
<evidence type="ECO:0000256" key="3">
    <source>
        <dbReference type="ARBA" id="ARBA00023163"/>
    </source>
</evidence>
<evidence type="ECO:0000259" key="4">
    <source>
        <dbReference type="PROSITE" id="PS01124"/>
    </source>
</evidence>
<dbReference type="STRING" id="212717.CTC_00639"/>
<dbReference type="Pfam" id="PF14526">
    <property type="entry name" value="Cass2"/>
    <property type="match status" value="1"/>
</dbReference>
<dbReference type="AlphaFoldDB" id="Q897T7"/>
<keyword evidence="6" id="KW-1185">Reference proteome</keyword>
<evidence type="ECO:0000256" key="2">
    <source>
        <dbReference type="ARBA" id="ARBA00023125"/>
    </source>
</evidence>
<dbReference type="Pfam" id="PF12833">
    <property type="entry name" value="HTH_18"/>
    <property type="match status" value="1"/>
</dbReference>
<gene>
    <name evidence="5" type="ordered locus">CTC_00639</name>
</gene>
<dbReference type="InterPro" id="IPR020449">
    <property type="entry name" value="Tscrpt_reg_AraC-type_HTH"/>
</dbReference>
<dbReference type="PANTHER" id="PTHR47504">
    <property type="entry name" value="RIGHT ORIGIN-BINDING PROTEIN"/>
    <property type="match status" value="1"/>
</dbReference>
<dbReference type="SMART" id="SM00342">
    <property type="entry name" value="HTH_ARAC"/>
    <property type="match status" value="1"/>
</dbReference>
<dbReference type="GO" id="GO:0043565">
    <property type="term" value="F:sequence-specific DNA binding"/>
    <property type="evidence" value="ECO:0007669"/>
    <property type="project" value="InterPro"/>
</dbReference>
<evidence type="ECO:0000313" key="5">
    <source>
        <dbReference type="EMBL" id="AAO35249.1"/>
    </source>
</evidence>
<feature type="domain" description="HTH araC/xylS-type" evidence="4">
    <location>
        <begin position="50"/>
        <end position="148"/>
    </location>
</feature>
<dbReference type="InterPro" id="IPR009057">
    <property type="entry name" value="Homeodomain-like_sf"/>
</dbReference>
<protein>
    <submittedName>
        <fullName evidence="5">Transcriptional regulatory protein</fullName>
    </submittedName>
</protein>
<dbReference type="SUPFAM" id="SSF55136">
    <property type="entry name" value="Probable bacterial effector-binding domain"/>
    <property type="match status" value="1"/>
</dbReference>
<dbReference type="Proteomes" id="UP000001412">
    <property type="component" value="Chromosome"/>
</dbReference>
<evidence type="ECO:0000313" key="6">
    <source>
        <dbReference type="Proteomes" id="UP000001412"/>
    </source>
</evidence>
<dbReference type="InterPro" id="IPR029441">
    <property type="entry name" value="Cass2"/>
</dbReference>
<dbReference type="InterPro" id="IPR050959">
    <property type="entry name" value="MarA-like"/>
</dbReference>